<keyword evidence="4" id="KW-1185">Reference proteome</keyword>
<dbReference type="EMBL" id="CP066831">
    <property type="protein sequence ID" value="QQM41520.1"/>
    <property type="molecule type" value="Genomic_DNA"/>
</dbReference>
<proteinExistence type="predicted"/>
<feature type="region of interest" description="Disordered" evidence="1">
    <location>
        <begin position="35"/>
        <end position="61"/>
    </location>
</feature>
<dbReference type="Pfam" id="PF12770">
    <property type="entry name" value="CHAT"/>
    <property type="match status" value="1"/>
</dbReference>
<name>A0A7T7I5P8_9ACTN</name>
<evidence type="ECO:0000259" key="2">
    <source>
        <dbReference type="Pfam" id="PF12770"/>
    </source>
</evidence>
<reference evidence="3 4" key="1">
    <citation type="submission" date="2020-12" db="EMBL/GenBank/DDBJ databases">
        <title>A novel species.</title>
        <authorList>
            <person name="Li K."/>
        </authorList>
    </citation>
    <scope>NUCLEOTIDE SEQUENCE [LARGE SCALE GENOMIC DNA]</scope>
    <source>
        <strain evidence="3 4">ZYC-3</strain>
    </source>
</reference>
<feature type="domain" description="CHAT" evidence="2">
    <location>
        <begin position="990"/>
        <end position="1308"/>
    </location>
</feature>
<gene>
    <name evidence="3" type="ORF">JEQ17_20005</name>
</gene>
<sequence>MAKIMKGGVEGSMGDGFRVARLAALLLTEQRGVDPAETWTEHGGNGRVAGSPGPSDSDHREPFDTWLAAAAALAAGEPKRALAFLDGLSPAAVVGGGVVGSSASHDHPPPSPSPSQALTRAMRAAGLAMDANWQPGACLVPLRAETGTGTPGSGGPVFVADERLRLCAHLAGRFIPVLLSARMTLGHAMTAQAARERASRYGARTEGAEWDVSEGIDEPLRWYDGLYEPIAEAGHEEAVACHLLLAADLRVRAGDRQAAVPLLHAALRHASGRPAPTGLAELLRGDWELGPPGTAEQCALGLPHVPPTPPQLTRAAERYELAEAAYRVAGSQRGRAAALLRLAHIHRLRGEAEPCRATVSAALAAAVAAGDGACAALLRIHQVLDLIAADTEPDTESATDSESGTESSTESATDTESGTESSTESATDTESSTESGTESDTESSTEADTAATVVAWARTVGSTSWLRGLARLVQDRAESWSAQGYVVRSDRAASLARLLTPDRDDNSGDTKAPPTAGTYVAARHRLAAVVVADLEQRDHIERIRRRTDLREPPELAHCLGAIQSAQIFHDQASASRDPDLMAAARSRIERALGIGGLLVAAGPLTEVLDGLRSDLAACPAQEALFRSRRSRSAGLEEEADRLAGEALVKAGQIPHEIFRGVVRCSALADLGRWKEARAEAGAIEPRLSAVQAAALWTRLGRPERARGHVPLVGVVGPDEDHSWELAALQADLALAEGAYGDAADHASRGLAAYEEHRLRLARDTLRASFADDPVPAGLHHAAVIASLLPGGRDAEAAAFTQAERGRAGFLGAVRALDAAGTDREDRTAVRNWLAAEVRWAAEFEEHVGAIRREAVGSRGDRAAATGERLSEDAQPKATERRMRIEAVDQALGAAETVVRRRVPAALTAVGADVLPDAAAVAEALPLDTVLLAHHLFDDSLVGWAMTRDRLLVEHVTSPPDHGKLAHHVVATARRFRDWCAAAVGSGPAEADGRRLAEWLLRPFAASLQQCRRVIVVPPATLALLPFHALPWNGDVLGAAHEVSYLPAAAGLTRRLAQQPDRPWTELGALLVGAPASDPRRGLPELPGTAVETAEIARLLPRSRLLTGAGATRAGVLEAAPGHDVLHLAAHGLVDELAPNRSRLPLAGDDSLGLADLLSVARGPQLLVLSACDTGRGRATAGGDVLGLTRAALITGARHAVVSLWPVHDSVGCLVITRMYRHLVHDPAARVGAALALAQREVRALSGTERHEEFRLLARRAGIDPGPRPRARSWAADEHSGPSRDSETARRPAAADRHPYHWAPFIHVGV</sequence>
<evidence type="ECO:0000313" key="4">
    <source>
        <dbReference type="Proteomes" id="UP000595636"/>
    </source>
</evidence>
<feature type="region of interest" description="Disordered" evidence="1">
    <location>
        <begin position="1258"/>
        <end position="1294"/>
    </location>
</feature>
<dbReference type="RefSeq" id="WP_200396514.1">
    <property type="nucleotide sequence ID" value="NZ_CP066831.1"/>
</dbReference>
<dbReference type="InterPro" id="IPR024983">
    <property type="entry name" value="CHAT_dom"/>
</dbReference>
<accession>A0A7T7I5P8</accession>
<evidence type="ECO:0000256" key="1">
    <source>
        <dbReference type="SAM" id="MobiDB-lite"/>
    </source>
</evidence>
<organism evidence="3 4">
    <name type="scientific">Streptomyces liliifuscus</name>
    <dbReference type="NCBI Taxonomy" id="2797636"/>
    <lineage>
        <taxon>Bacteria</taxon>
        <taxon>Bacillati</taxon>
        <taxon>Actinomycetota</taxon>
        <taxon>Actinomycetes</taxon>
        <taxon>Kitasatosporales</taxon>
        <taxon>Streptomycetaceae</taxon>
        <taxon>Streptomyces</taxon>
    </lineage>
</organism>
<protein>
    <submittedName>
        <fullName evidence="3">CHAT domain-containing protein</fullName>
    </submittedName>
</protein>
<dbReference type="KEGG" id="slf:JEQ17_20005"/>
<dbReference type="Proteomes" id="UP000595636">
    <property type="component" value="Chromosome"/>
</dbReference>
<feature type="compositionally biased region" description="Basic and acidic residues" evidence="1">
    <location>
        <begin position="868"/>
        <end position="877"/>
    </location>
</feature>
<feature type="compositionally biased region" description="Basic and acidic residues" evidence="1">
    <location>
        <begin position="1274"/>
        <end position="1294"/>
    </location>
</feature>
<feature type="region of interest" description="Disordered" evidence="1">
    <location>
        <begin position="391"/>
        <end position="448"/>
    </location>
</feature>
<evidence type="ECO:0000313" key="3">
    <source>
        <dbReference type="EMBL" id="QQM41520.1"/>
    </source>
</evidence>
<feature type="compositionally biased region" description="Low complexity" evidence="1">
    <location>
        <begin position="400"/>
        <end position="436"/>
    </location>
</feature>
<feature type="region of interest" description="Disordered" evidence="1">
    <location>
        <begin position="856"/>
        <end position="877"/>
    </location>
</feature>